<gene>
    <name evidence="2" type="ORF">SCARUB_04840</name>
</gene>
<organism evidence="2 3">
    <name type="scientific">Candidatus Scalindua rubra</name>
    <dbReference type="NCBI Taxonomy" id="1872076"/>
    <lineage>
        <taxon>Bacteria</taxon>
        <taxon>Pseudomonadati</taxon>
        <taxon>Planctomycetota</taxon>
        <taxon>Candidatus Brocadiia</taxon>
        <taxon>Candidatus Brocadiales</taxon>
        <taxon>Candidatus Scalinduaceae</taxon>
        <taxon>Candidatus Scalindua</taxon>
    </lineage>
</organism>
<keyword evidence="1" id="KW-1133">Transmembrane helix</keyword>
<dbReference type="Proteomes" id="UP000094056">
    <property type="component" value="Unassembled WGS sequence"/>
</dbReference>
<evidence type="ECO:0000256" key="1">
    <source>
        <dbReference type="SAM" id="Phobius"/>
    </source>
</evidence>
<dbReference type="EMBL" id="MAYW01000295">
    <property type="protein sequence ID" value="ODS30054.1"/>
    <property type="molecule type" value="Genomic_DNA"/>
</dbReference>
<evidence type="ECO:0000313" key="2">
    <source>
        <dbReference type="EMBL" id="ODS30054.1"/>
    </source>
</evidence>
<feature type="transmembrane region" description="Helical" evidence="1">
    <location>
        <begin position="103"/>
        <end position="120"/>
    </location>
</feature>
<feature type="transmembrane region" description="Helical" evidence="1">
    <location>
        <begin position="26"/>
        <end position="45"/>
    </location>
</feature>
<name>A0A1E3X502_9BACT</name>
<keyword evidence="1" id="KW-0812">Transmembrane</keyword>
<keyword evidence="1" id="KW-0472">Membrane</keyword>
<dbReference type="AlphaFoldDB" id="A0A1E3X502"/>
<comment type="caution">
    <text evidence="2">The sequence shown here is derived from an EMBL/GenBank/DDBJ whole genome shotgun (WGS) entry which is preliminary data.</text>
</comment>
<protein>
    <submittedName>
        <fullName evidence="2">Uncharacterized protein</fullName>
    </submittedName>
</protein>
<sequence>MGEFGRNESSPLPWVAFVDSYSRHGISDAFLALIGVVIVDLWLFWTPSQIYKTSILELNHDKFYSYINKDSIKREREEIEEMVDVFDIVHQNQIRESNKRKIIFVRVINAFVGLLLVTPNNPVYRLIEYFVKHGSKY</sequence>
<proteinExistence type="predicted"/>
<accession>A0A1E3X502</accession>
<reference evidence="2 3" key="1">
    <citation type="submission" date="2016-07" db="EMBL/GenBank/DDBJ databases">
        <title>Draft genome of Scalindua rubra, obtained from a brine-seawater interface in the Red Sea, sheds light on salt adaptation in anammox bacteria.</title>
        <authorList>
            <person name="Speth D.R."/>
            <person name="Lagkouvardos I."/>
            <person name="Wang Y."/>
            <person name="Qian P.-Y."/>
            <person name="Dutilh B.E."/>
            <person name="Jetten M.S."/>
        </authorList>
    </citation>
    <scope>NUCLEOTIDE SEQUENCE [LARGE SCALE GENOMIC DNA]</scope>
    <source>
        <strain evidence="2">BSI-1</strain>
    </source>
</reference>
<evidence type="ECO:0000313" key="3">
    <source>
        <dbReference type="Proteomes" id="UP000094056"/>
    </source>
</evidence>